<dbReference type="GO" id="GO:0005634">
    <property type="term" value="C:nucleus"/>
    <property type="evidence" value="ECO:0007669"/>
    <property type="project" value="UniProtKB-SubCell"/>
</dbReference>
<feature type="region of interest" description="Disordered" evidence="5">
    <location>
        <begin position="512"/>
        <end position="599"/>
    </location>
</feature>
<name>A0AAD7UXU7_9FUNG</name>
<sequence>MEDSVLYHFATVKQTRSNREDIQYDLQLRQQPKRSRMCGVGEKADRRPIDPPPIVQLKVNDPNLPSSDQHSFLQNPYYFMYASLMAADLDEELHLLRDGKTRSTTGSVVSSLYHLKDIDNSDAGFFVFPDLSVRVEGHYRLKLSLFEIIGKDVYHCRSIISDVFVVYSAKKFPGMEESTFLSRAFADQGLKIRIRKELRQRKKNSRRKEPEDDSSMLSVEDKSSKRVRNDEHSILEPSGSEGSPASGSRTPAGGSGSGDLNMYQQPKSYTYPSSSSSSSYQQQSSDRMLASVTSSSNNNSNIPPTHPPHHHQHHHHPSALSIATASISTTSSSTSPTAPIVASSTTSSHFSPQPSNPVDARYQNMRIDYPSMPLPAPQQQPGLVRHYADLTSSTDASKISSATHHHPVRPWSDSNITTDFQWRRSNDDRAYEYNDLSAAAAAAAAAQQQQQHHHRISSRPTDHQRDEFATRTVAGIPGNEGVAAAAPQQQSLLYTTQQPRYSVTPDSYYSPVSPFARPPTETQAPYSALHHPHMSASAPSTPNSGSGSGSGSGGGGHPPPHSSRNPPMPGFVERPQPQRAPNINSLLTDMRIEHRDRQE</sequence>
<keyword evidence="3" id="KW-0804">Transcription</keyword>
<feature type="compositionally biased region" description="Low complexity" evidence="5">
    <location>
        <begin position="263"/>
        <end position="285"/>
    </location>
</feature>
<dbReference type="AlphaFoldDB" id="A0AAD7UXU7"/>
<dbReference type="EMBL" id="JARTCD010000047">
    <property type="protein sequence ID" value="KAJ8655638.1"/>
    <property type="molecule type" value="Genomic_DNA"/>
</dbReference>
<evidence type="ECO:0000256" key="4">
    <source>
        <dbReference type="ARBA" id="ARBA00023242"/>
    </source>
</evidence>
<keyword evidence="2" id="KW-0805">Transcription regulation</keyword>
<feature type="compositionally biased region" description="Low complexity" evidence="5">
    <location>
        <begin position="535"/>
        <end position="545"/>
    </location>
</feature>
<dbReference type="Pfam" id="PF11754">
    <property type="entry name" value="Velvet"/>
    <property type="match status" value="2"/>
</dbReference>
<feature type="region of interest" description="Disordered" evidence="5">
    <location>
        <begin position="33"/>
        <end position="52"/>
    </location>
</feature>
<evidence type="ECO:0000256" key="3">
    <source>
        <dbReference type="ARBA" id="ARBA00023163"/>
    </source>
</evidence>
<dbReference type="GeneID" id="83216134"/>
<comment type="caution">
    <text evidence="7">The sequence shown here is derived from an EMBL/GenBank/DDBJ whole genome shotgun (WGS) entry which is preliminary data.</text>
</comment>
<protein>
    <recommendedName>
        <fullName evidence="6">Velvet domain-containing protein</fullName>
    </recommendedName>
</protein>
<evidence type="ECO:0000256" key="2">
    <source>
        <dbReference type="ARBA" id="ARBA00023015"/>
    </source>
</evidence>
<feature type="region of interest" description="Disordered" evidence="5">
    <location>
        <begin position="443"/>
        <end position="465"/>
    </location>
</feature>
<dbReference type="InterPro" id="IPR037525">
    <property type="entry name" value="Velvet_dom"/>
</dbReference>
<feature type="region of interest" description="Disordered" evidence="5">
    <location>
        <begin position="198"/>
        <end position="360"/>
    </location>
</feature>
<feature type="compositionally biased region" description="Basic residues" evidence="5">
    <location>
        <begin position="307"/>
        <end position="317"/>
    </location>
</feature>
<proteinExistence type="predicted"/>
<feature type="compositionally biased region" description="Low complexity" evidence="5">
    <location>
        <begin position="294"/>
        <end position="303"/>
    </location>
</feature>
<dbReference type="PANTHER" id="PTHR33572:SF18">
    <property type="entry name" value="SPORE DEVELOPMENT REGULATOR VOSA"/>
    <property type="match status" value="1"/>
</dbReference>
<evidence type="ECO:0000256" key="5">
    <source>
        <dbReference type="SAM" id="MobiDB-lite"/>
    </source>
</evidence>
<feature type="compositionally biased region" description="Pro residues" evidence="5">
    <location>
        <begin position="557"/>
        <end position="569"/>
    </location>
</feature>
<dbReference type="PROSITE" id="PS51821">
    <property type="entry name" value="VELVET"/>
    <property type="match status" value="1"/>
</dbReference>
<feature type="compositionally biased region" description="Low complexity" evidence="5">
    <location>
        <begin position="236"/>
        <end position="248"/>
    </location>
</feature>
<gene>
    <name evidence="7" type="ORF">O0I10_008727</name>
</gene>
<dbReference type="RefSeq" id="XP_058340551.1">
    <property type="nucleotide sequence ID" value="XM_058488728.1"/>
</dbReference>
<evidence type="ECO:0000313" key="7">
    <source>
        <dbReference type="EMBL" id="KAJ8655638.1"/>
    </source>
</evidence>
<evidence type="ECO:0000256" key="1">
    <source>
        <dbReference type="ARBA" id="ARBA00004123"/>
    </source>
</evidence>
<feature type="region of interest" description="Disordered" evidence="5">
    <location>
        <begin position="395"/>
        <end position="415"/>
    </location>
</feature>
<keyword evidence="4" id="KW-0539">Nucleus</keyword>
<dbReference type="InterPro" id="IPR038491">
    <property type="entry name" value="Velvet_dom_sf"/>
</dbReference>
<dbReference type="PANTHER" id="PTHR33572">
    <property type="entry name" value="SPORE DEVELOPMENT REGULATOR VOSA"/>
    <property type="match status" value="1"/>
</dbReference>
<feature type="compositionally biased region" description="Basic and acidic residues" evidence="5">
    <location>
        <begin position="219"/>
        <end position="234"/>
    </location>
</feature>
<feature type="domain" description="Velvet" evidence="6">
    <location>
        <begin position="19"/>
        <end position="195"/>
    </location>
</feature>
<feature type="compositionally biased region" description="Basic and acidic residues" evidence="5">
    <location>
        <begin position="590"/>
        <end position="599"/>
    </location>
</feature>
<evidence type="ECO:0000313" key="8">
    <source>
        <dbReference type="Proteomes" id="UP001234581"/>
    </source>
</evidence>
<feature type="compositionally biased region" description="Low complexity" evidence="5">
    <location>
        <begin position="318"/>
        <end position="348"/>
    </location>
</feature>
<dbReference type="Gene3D" id="2.60.40.3960">
    <property type="entry name" value="Velvet domain"/>
    <property type="match status" value="1"/>
</dbReference>
<accession>A0AAD7UXU7</accession>
<dbReference type="Proteomes" id="UP001234581">
    <property type="component" value="Unassembled WGS sequence"/>
</dbReference>
<feature type="compositionally biased region" description="Gly residues" evidence="5">
    <location>
        <begin position="546"/>
        <end position="556"/>
    </location>
</feature>
<reference evidence="7 8" key="1">
    <citation type="submission" date="2023-03" db="EMBL/GenBank/DDBJ databases">
        <title>Genome sequence of Lichtheimia ornata CBS 291.66.</title>
        <authorList>
            <person name="Mohabir J.T."/>
            <person name="Shea T.P."/>
            <person name="Kurbessoian T."/>
            <person name="Berby B."/>
            <person name="Fontaine J."/>
            <person name="Livny J."/>
            <person name="Gnirke A."/>
            <person name="Stajich J.E."/>
            <person name="Cuomo C.A."/>
        </authorList>
    </citation>
    <scope>NUCLEOTIDE SEQUENCE [LARGE SCALE GENOMIC DNA]</scope>
    <source>
        <strain evidence="7">CBS 291.66</strain>
    </source>
</reference>
<evidence type="ECO:0000259" key="6">
    <source>
        <dbReference type="PROSITE" id="PS51821"/>
    </source>
</evidence>
<organism evidence="7 8">
    <name type="scientific">Lichtheimia ornata</name>
    <dbReference type="NCBI Taxonomy" id="688661"/>
    <lineage>
        <taxon>Eukaryota</taxon>
        <taxon>Fungi</taxon>
        <taxon>Fungi incertae sedis</taxon>
        <taxon>Mucoromycota</taxon>
        <taxon>Mucoromycotina</taxon>
        <taxon>Mucoromycetes</taxon>
        <taxon>Mucorales</taxon>
        <taxon>Lichtheimiaceae</taxon>
        <taxon>Lichtheimia</taxon>
    </lineage>
</organism>
<keyword evidence="8" id="KW-1185">Reference proteome</keyword>
<dbReference type="InterPro" id="IPR021740">
    <property type="entry name" value="Velvet"/>
</dbReference>
<comment type="subcellular location">
    <subcellularLocation>
        <location evidence="1">Nucleus</location>
    </subcellularLocation>
</comment>